<name>F3FYW4_PSESX</name>
<dbReference type="AlphaFoldDB" id="F3FYW4"/>
<feature type="non-terminal residue" evidence="1">
    <location>
        <position position="1"/>
    </location>
</feature>
<dbReference type="EMBL" id="AEAH01003590">
    <property type="protein sequence ID" value="EGH35406.1"/>
    <property type="molecule type" value="Genomic_DNA"/>
</dbReference>
<proteinExistence type="predicted"/>
<gene>
    <name evidence="1" type="ORF">PSYJA_42914</name>
</gene>
<accession>F3FYW4</accession>
<dbReference type="Proteomes" id="UP000004471">
    <property type="component" value="Unassembled WGS sequence"/>
</dbReference>
<evidence type="ECO:0000313" key="1">
    <source>
        <dbReference type="EMBL" id="EGH35406.1"/>
    </source>
</evidence>
<protein>
    <submittedName>
        <fullName evidence="1">Amino acid adenylation</fullName>
    </submittedName>
</protein>
<comment type="caution">
    <text evidence="1">The sequence shown here is derived from an EMBL/GenBank/DDBJ whole genome shotgun (WGS) entry which is preliminary data.</text>
</comment>
<sequence>QVRYEMQVCLRGQAEQLADSIPYRNYVAQARLGLKEQDHELFFQDCSA</sequence>
<feature type="non-terminal residue" evidence="1">
    <location>
        <position position="48"/>
    </location>
</feature>
<reference evidence="1 2" key="1">
    <citation type="journal article" date="2011" name="PLoS Pathog.">
        <title>Dynamic evolution of pathogenicity revealed by sequencing and comparative genomics of 19 Pseudomonas syringae isolates.</title>
        <authorList>
            <person name="Baltrus D.A."/>
            <person name="Nishimura M.T."/>
            <person name="Romanchuk A."/>
            <person name="Chang J.H."/>
            <person name="Mukhtar M.S."/>
            <person name="Cherkis K."/>
            <person name="Roach J."/>
            <person name="Grant S.R."/>
            <person name="Jones C.D."/>
            <person name="Dangl J.L."/>
        </authorList>
    </citation>
    <scope>NUCLEOTIDE SEQUENCE [LARGE SCALE GENOMIC DNA]</scope>
    <source>
        <strain evidence="2">M301072PT</strain>
    </source>
</reference>
<evidence type="ECO:0000313" key="2">
    <source>
        <dbReference type="Proteomes" id="UP000004471"/>
    </source>
</evidence>
<organism evidence="1 2">
    <name type="scientific">Pseudomonas syringae pv. japonica str. M301072</name>
    <dbReference type="NCBI Taxonomy" id="629262"/>
    <lineage>
        <taxon>Bacteria</taxon>
        <taxon>Pseudomonadati</taxon>
        <taxon>Pseudomonadota</taxon>
        <taxon>Gammaproteobacteria</taxon>
        <taxon>Pseudomonadales</taxon>
        <taxon>Pseudomonadaceae</taxon>
        <taxon>Pseudomonas</taxon>
        <taxon>Pseudomonas syringae</taxon>
    </lineage>
</organism>